<dbReference type="InterPro" id="IPR012347">
    <property type="entry name" value="Ferritin-like"/>
</dbReference>
<evidence type="ECO:0000313" key="12">
    <source>
        <dbReference type="Proteomes" id="UP000249605"/>
    </source>
</evidence>
<comment type="cofactor">
    <cofactor evidence="1">
        <name>heme b</name>
        <dbReference type="ChEBI" id="CHEBI:60344"/>
    </cofactor>
</comment>
<keyword evidence="4 9" id="KW-0349">Heme</keyword>
<dbReference type="PRINTS" id="PR00601">
    <property type="entry name" value="BACFERRITIN"/>
</dbReference>
<evidence type="ECO:0000259" key="10">
    <source>
        <dbReference type="PROSITE" id="PS50905"/>
    </source>
</evidence>
<dbReference type="PANTHER" id="PTHR30295:SF0">
    <property type="entry name" value="BACTERIOFERRITIN"/>
    <property type="match status" value="1"/>
</dbReference>
<dbReference type="PIRSF" id="PIRSF002560">
    <property type="entry name" value="Bacterioferritin"/>
    <property type="match status" value="1"/>
</dbReference>
<dbReference type="GO" id="GO:0006879">
    <property type="term" value="P:intracellular iron ion homeostasis"/>
    <property type="evidence" value="ECO:0007669"/>
    <property type="project" value="UniProtKB-KW"/>
</dbReference>
<dbReference type="SUPFAM" id="SSF47240">
    <property type="entry name" value="Ferritin-like"/>
    <property type="match status" value="1"/>
</dbReference>
<evidence type="ECO:0000256" key="4">
    <source>
        <dbReference type="ARBA" id="ARBA00022617"/>
    </source>
</evidence>
<feature type="domain" description="Ferritin-like diiron" evidence="10">
    <location>
        <begin position="1"/>
        <end position="145"/>
    </location>
</feature>
<dbReference type="Pfam" id="PF00210">
    <property type="entry name" value="Ferritin"/>
    <property type="match status" value="1"/>
</dbReference>
<dbReference type="InterPro" id="IPR009078">
    <property type="entry name" value="Ferritin-like_SF"/>
</dbReference>
<dbReference type="Proteomes" id="UP000249605">
    <property type="component" value="Chromosome"/>
</dbReference>
<dbReference type="CDD" id="cd00907">
    <property type="entry name" value="Bacterioferritin"/>
    <property type="match status" value="1"/>
</dbReference>
<feature type="binding site" evidence="8">
    <location>
        <position position="50"/>
    </location>
    <ligand>
        <name>Fe cation</name>
        <dbReference type="ChEBI" id="CHEBI:24875"/>
        <label>3</label>
    </ligand>
</feature>
<feature type="binding site" description="axial binding residue" evidence="8">
    <location>
        <position position="52"/>
    </location>
    <ligand>
        <name>heme b</name>
        <dbReference type="ChEBI" id="CHEBI:60344"/>
        <note>ligand shared between dimeric partners</note>
    </ligand>
    <ligandPart>
        <name>Fe</name>
        <dbReference type="ChEBI" id="CHEBI:18248"/>
    </ligandPart>
</feature>
<evidence type="ECO:0000256" key="7">
    <source>
        <dbReference type="PIRNR" id="PIRNR002560"/>
    </source>
</evidence>
<evidence type="ECO:0000256" key="5">
    <source>
        <dbReference type="ARBA" id="ARBA00022723"/>
    </source>
</evidence>
<sequence>MKGNSDVIAQLQIVLKDQLTQINQYFLHARMLKNWGVRALGKWEYHASIEVMKSADEIIERILFIEAIPNLQDLGKLRIGEDVPEILSSDLAAEREARDRIAHAIAVCEEKADFVSRDELAELLEESEERIDYLETQLSLIDDIGLPNYIQAAMGEFKD</sequence>
<evidence type="ECO:0000313" key="11">
    <source>
        <dbReference type="EMBL" id="AWU94423.1"/>
    </source>
</evidence>
<name>A0A2U9S6D1_9PROT</name>
<dbReference type="GO" id="GO:0008199">
    <property type="term" value="F:ferric iron binding"/>
    <property type="evidence" value="ECO:0007669"/>
    <property type="project" value="InterPro"/>
</dbReference>
<dbReference type="AlphaFoldDB" id="A0A2U9S6D1"/>
<keyword evidence="3 7" id="KW-0409">Iron storage</keyword>
<dbReference type="PROSITE" id="PS50905">
    <property type="entry name" value="FERRITIN_LIKE"/>
    <property type="match status" value="1"/>
</dbReference>
<dbReference type="NCBIfam" id="TIGR00754">
    <property type="entry name" value="bfr"/>
    <property type="match status" value="1"/>
</dbReference>
<evidence type="ECO:0000256" key="3">
    <source>
        <dbReference type="ARBA" id="ARBA00022434"/>
    </source>
</evidence>
<proteinExistence type="inferred from homology"/>
<comment type="function">
    <text evidence="9">Iron-storage protein.</text>
</comment>
<dbReference type="GO" id="GO:0004322">
    <property type="term" value="F:ferroxidase activity"/>
    <property type="evidence" value="ECO:0007669"/>
    <property type="project" value="TreeGrafter"/>
</dbReference>
<reference evidence="11 12" key="1">
    <citation type="journal article" date="2019" name="Int. J. Syst. Evol. Microbiol.">
        <title>Azospirillum ramasamyi sp. nov., a novel diazotrophic bacterium isolated from fermented bovine products.</title>
        <authorList>
            <person name="Anandham R."/>
            <person name="Heo J."/>
            <person name="Krishnamoorthy R."/>
            <person name="SenthilKumar M."/>
            <person name="Gopal N.O."/>
            <person name="Kim S.J."/>
            <person name="Kwon S.W."/>
        </authorList>
    </citation>
    <scope>NUCLEOTIDE SEQUENCE [LARGE SCALE GENOMIC DNA]</scope>
    <source>
        <strain evidence="11 12">M2T2B2</strain>
    </source>
</reference>
<keyword evidence="6 7" id="KW-0408">Iron</keyword>
<gene>
    <name evidence="11" type="primary">bfr</name>
    <name evidence="11" type="ORF">DM194_09205</name>
</gene>
<dbReference type="InterPro" id="IPR008331">
    <property type="entry name" value="Ferritin_DPS_dom"/>
</dbReference>
<protein>
    <recommendedName>
        <fullName evidence="7 9">Bacterioferritin</fullName>
    </recommendedName>
</protein>
<dbReference type="PANTHER" id="PTHR30295">
    <property type="entry name" value="BACTERIOFERRITIN"/>
    <property type="match status" value="1"/>
</dbReference>
<comment type="similarity">
    <text evidence="2 7 9">Belongs to the bacterioferritin family.</text>
</comment>
<keyword evidence="5 7" id="KW-0479">Metal-binding</keyword>
<dbReference type="RefSeq" id="WP_111067039.1">
    <property type="nucleotide sequence ID" value="NZ_CP029829.1"/>
</dbReference>
<evidence type="ECO:0000256" key="9">
    <source>
        <dbReference type="RuleBase" id="RU000623"/>
    </source>
</evidence>
<evidence type="ECO:0000256" key="2">
    <source>
        <dbReference type="ARBA" id="ARBA00008093"/>
    </source>
</evidence>
<dbReference type="InterPro" id="IPR009040">
    <property type="entry name" value="Ferritin-like_diiron"/>
</dbReference>
<accession>A0A2U9S6D1</accession>
<dbReference type="Gene3D" id="1.20.1260.10">
    <property type="match status" value="1"/>
</dbReference>
<dbReference type="PROSITE" id="PS00549">
    <property type="entry name" value="BACTERIOFERRITIN"/>
    <property type="match status" value="1"/>
</dbReference>
<dbReference type="EMBL" id="CP029829">
    <property type="protein sequence ID" value="AWU94423.1"/>
    <property type="molecule type" value="Genomic_DNA"/>
</dbReference>
<feature type="binding site" evidence="8">
    <location>
        <position position="94"/>
    </location>
    <ligand>
        <name>Fe cation</name>
        <dbReference type="ChEBI" id="CHEBI:24875"/>
        <label>2</label>
    </ligand>
</feature>
<dbReference type="InterPro" id="IPR002024">
    <property type="entry name" value="Bacterioferritin"/>
</dbReference>
<dbReference type="GO" id="GO:0005829">
    <property type="term" value="C:cytosol"/>
    <property type="evidence" value="ECO:0007669"/>
    <property type="project" value="TreeGrafter"/>
</dbReference>
<evidence type="ECO:0000256" key="8">
    <source>
        <dbReference type="PIRSR" id="PIRSR002560-1"/>
    </source>
</evidence>
<dbReference type="GO" id="GO:0006826">
    <property type="term" value="P:iron ion transport"/>
    <property type="evidence" value="ECO:0007669"/>
    <property type="project" value="InterPro"/>
</dbReference>
<dbReference type="GO" id="GO:0020037">
    <property type="term" value="F:heme binding"/>
    <property type="evidence" value="ECO:0007669"/>
    <property type="project" value="TreeGrafter"/>
</dbReference>
<feature type="binding site" evidence="8">
    <location>
        <position position="46"/>
    </location>
    <ligand>
        <name>Fe cation</name>
        <dbReference type="ChEBI" id="CHEBI:24875"/>
        <label>3</label>
    </ligand>
</feature>
<keyword evidence="12" id="KW-1185">Reference proteome</keyword>
<dbReference type="OrthoDB" id="9800505at2"/>
<evidence type="ECO:0000256" key="1">
    <source>
        <dbReference type="ARBA" id="ARBA00001970"/>
    </source>
</evidence>
<dbReference type="KEGG" id="azm:DM194_09205"/>
<organism evidence="11 12">
    <name type="scientific">Azospirillum ramasamyi</name>
    <dbReference type="NCBI Taxonomy" id="682998"/>
    <lineage>
        <taxon>Bacteria</taxon>
        <taxon>Pseudomonadati</taxon>
        <taxon>Pseudomonadota</taxon>
        <taxon>Alphaproteobacteria</taxon>
        <taxon>Rhodospirillales</taxon>
        <taxon>Azospirillaceae</taxon>
        <taxon>Azospirillum</taxon>
    </lineage>
</organism>
<evidence type="ECO:0000256" key="6">
    <source>
        <dbReference type="ARBA" id="ARBA00023004"/>
    </source>
</evidence>